<dbReference type="PROSITE" id="PS51257">
    <property type="entry name" value="PROKAR_LIPOPROTEIN"/>
    <property type="match status" value="1"/>
</dbReference>
<dbReference type="Proteomes" id="UP000474175">
    <property type="component" value="Unassembled WGS sequence"/>
</dbReference>
<evidence type="ECO:0000259" key="1">
    <source>
        <dbReference type="Pfam" id="PF03724"/>
    </source>
</evidence>
<name>A0A6L9L3C2_9BACT</name>
<proteinExistence type="predicted"/>
<accession>A0A6L9L3C2</accession>
<dbReference type="Pfam" id="PF03724">
    <property type="entry name" value="META"/>
    <property type="match status" value="1"/>
</dbReference>
<comment type="caution">
    <text evidence="2">The sequence shown here is derived from an EMBL/GenBank/DDBJ whole genome shotgun (WGS) entry which is preliminary data.</text>
</comment>
<keyword evidence="3" id="KW-1185">Reference proteome</keyword>
<dbReference type="InterPro" id="IPR005184">
    <property type="entry name" value="DUF306_Meta_HslJ"/>
</dbReference>
<dbReference type="RefSeq" id="WP_163940977.1">
    <property type="nucleotide sequence ID" value="NZ_JAAFZH010000001.1"/>
</dbReference>
<dbReference type="InterPro" id="IPR038670">
    <property type="entry name" value="HslJ-like_sf"/>
</dbReference>
<dbReference type="AlphaFoldDB" id="A0A6L9L3C2"/>
<dbReference type="Gene3D" id="2.40.128.270">
    <property type="match status" value="1"/>
</dbReference>
<organism evidence="2 3">
    <name type="scientific">Spirosoma terrae</name>
    <dbReference type="NCBI Taxonomy" id="1968276"/>
    <lineage>
        <taxon>Bacteria</taxon>
        <taxon>Pseudomonadati</taxon>
        <taxon>Bacteroidota</taxon>
        <taxon>Cytophagia</taxon>
        <taxon>Cytophagales</taxon>
        <taxon>Cytophagaceae</taxon>
        <taxon>Spirosoma</taxon>
    </lineage>
</organism>
<gene>
    <name evidence="2" type="ORF">GK108_00150</name>
</gene>
<feature type="domain" description="DUF306" evidence="1">
    <location>
        <begin position="48"/>
        <end position="135"/>
    </location>
</feature>
<evidence type="ECO:0000313" key="2">
    <source>
        <dbReference type="EMBL" id="NDU93273.1"/>
    </source>
</evidence>
<sequence length="148" mass="16257">MLNYRVISLALLLFALFAGCGKRNREVAPALANLIGTWQLADSDSSYAVTLEFAYDDRNPPIDITPFLASGKSSVNQYSARMFATIDGTMQINELANTEIAGTSAAMQFEANYFAKLRSVVRFEETSSNELRLFHGGSTPGSLLFKKK</sequence>
<evidence type="ECO:0000313" key="3">
    <source>
        <dbReference type="Proteomes" id="UP000474175"/>
    </source>
</evidence>
<dbReference type="EMBL" id="JAAFZH010000001">
    <property type="protein sequence ID" value="NDU93273.1"/>
    <property type="molecule type" value="Genomic_DNA"/>
</dbReference>
<reference evidence="2 3" key="1">
    <citation type="submission" date="2020-02" db="EMBL/GenBank/DDBJ databases">
        <title>Draft genome sequence of two Spirosoma agri KCTC 52727 and Spirosoma terrae KCTC 52035.</title>
        <authorList>
            <person name="Rojas J."/>
            <person name="Ambika Manirajan B."/>
            <person name="Suarez C."/>
            <person name="Ratering S."/>
            <person name="Schnell S."/>
        </authorList>
    </citation>
    <scope>NUCLEOTIDE SEQUENCE [LARGE SCALE GENOMIC DNA]</scope>
    <source>
        <strain evidence="2 3">KCTC 52035</strain>
    </source>
</reference>
<protein>
    <submittedName>
        <fullName evidence="2">META domain-containing protein</fullName>
    </submittedName>
</protein>